<proteinExistence type="predicted"/>
<accession>A0ABV8VP47</accession>
<dbReference type="RefSeq" id="WP_390194635.1">
    <property type="nucleotide sequence ID" value="NZ_JBHSDV010000001.1"/>
</dbReference>
<dbReference type="Gene3D" id="3.40.50.720">
    <property type="entry name" value="NAD(P)-binding Rossmann-like Domain"/>
    <property type="match status" value="1"/>
</dbReference>
<feature type="domain" description="GFO/IDH/MocA-like oxidoreductase" evidence="2">
    <location>
        <begin position="131"/>
        <end position="248"/>
    </location>
</feature>
<dbReference type="SUPFAM" id="SSF51735">
    <property type="entry name" value="NAD(P)-binding Rossmann-fold domains"/>
    <property type="match status" value="1"/>
</dbReference>
<dbReference type="InterPro" id="IPR055170">
    <property type="entry name" value="GFO_IDH_MocA-like_dom"/>
</dbReference>
<sequence>MTIHIGIIGTGSFARLHASIVNEMEDVVIRGVCGRSLEKAEQIAKDYPQAKAYNELTKMLDNEQIDAAYICVPPFAHGEIEELLVERGIPFFVEKPLSTNIEIPTTILNKIKEKQLLTSVGYHFRYLHGTRKAKELLQDCTIGMAIGYWMGTMPEVSWWRKNETSGGQFVEQTTHIVDLVRYVLGEVEEVRADFAKRMQPAKAEINVSDVGTVTLKMSSGAIVTIHNTCILPIDYQNGLDVYTDRGILRLNQQGLQEVNQDEIRDYSNDSSVSPYEKESQAFIHAVRTSDSSQILSTYEDAWKTQQVAIAANQSAELGQSIKLAK</sequence>
<evidence type="ECO:0000259" key="2">
    <source>
        <dbReference type="Pfam" id="PF22725"/>
    </source>
</evidence>
<evidence type="ECO:0000259" key="1">
    <source>
        <dbReference type="Pfam" id="PF01408"/>
    </source>
</evidence>
<dbReference type="Pfam" id="PF01408">
    <property type="entry name" value="GFO_IDH_MocA"/>
    <property type="match status" value="1"/>
</dbReference>
<dbReference type="Proteomes" id="UP001595880">
    <property type="component" value="Unassembled WGS sequence"/>
</dbReference>
<dbReference type="SUPFAM" id="SSF55347">
    <property type="entry name" value="Glyceraldehyde-3-phosphate dehydrogenase-like, C-terminal domain"/>
    <property type="match status" value="1"/>
</dbReference>
<name>A0ABV8VP47_9BACI</name>
<dbReference type="PANTHER" id="PTHR43249">
    <property type="entry name" value="UDP-N-ACETYL-2-AMINO-2-DEOXY-D-GLUCURONATE OXIDASE"/>
    <property type="match status" value="1"/>
</dbReference>
<comment type="caution">
    <text evidence="3">The sequence shown here is derived from an EMBL/GenBank/DDBJ whole genome shotgun (WGS) entry which is preliminary data.</text>
</comment>
<dbReference type="InterPro" id="IPR036291">
    <property type="entry name" value="NAD(P)-bd_dom_sf"/>
</dbReference>
<evidence type="ECO:0000313" key="4">
    <source>
        <dbReference type="Proteomes" id="UP001595880"/>
    </source>
</evidence>
<keyword evidence="4" id="KW-1185">Reference proteome</keyword>
<organism evidence="3 4">
    <name type="scientific">Gracilibacillus marinus</name>
    <dbReference type="NCBI Taxonomy" id="630535"/>
    <lineage>
        <taxon>Bacteria</taxon>
        <taxon>Bacillati</taxon>
        <taxon>Bacillota</taxon>
        <taxon>Bacilli</taxon>
        <taxon>Bacillales</taxon>
        <taxon>Bacillaceae</taxon>
        <taxon>Gracilibacillus</taxon>
    </lineage>
</organism>
<dbReference type="Pfam" id="PF22725">
    <property type="entry name" value="GFO_IDH_MocA_C3"/>
    <property type="match status" value="1"/>
</dbReference>
<dbReference type="Gene3D" id="3.30.360.10">
    <property type="entry name" value="Dihydrodipicolinate Reductase, domain 2"/>
    <property type="match status" value="1"/>
</dbReference>
<dbReference type="EMBL" id="JBHSDV010000001">
    <property type="protein sequence ID" value="MFC4386207.1"/>
    <property type="molecule type" value="Genomic_DNA"/>
</dbReference>
<gene>
    <name evidence="3" type="ORF">ACFOZ1_00150</name>
</gene>
<protein>
    <submittedName>
        <fullName evidence="3">Gfo/Idh/MocA family protein</fullName>
    </submittedName>
</protein>
<dbReference type="InterPro" id="IPR052515">
    <property type="entry name" value="Gfo/Idh/MocA_Oxidoreductase"/>
</dbReference>
<feature type="domain" description="Gfo/Idh/MocA-like oxidoreductase N-terminal" evidence="1">
    <location>
        <begin position="3"/>
        <end position="122"/>
    </location>
</feature>
<reference evidence="4" key="1">
    <citation type="journal article" date="2019" name="Int. J. Syst. Evol. Microbiol.">
        <title>The Global Catalogue of Microorganisms (GCM) 10K type strain sequencing project: providing services to taxonomists for standard genome sequencing and annotation.</title>
        <authorList>
            <consortium name="The Broad Institute Genomics Platform"/>
            <consortium name="The Broad Institute Genome Sequencing Center for Infectious Disease"/>
            <person name="Wu L."/>
            <person name="Ma J."/>
        </authorList>
    </citation>
    <scope>NUCLEOTIDE SEQUENCE [LARGE SCALE GENOMIC DNA]</scope>
    <source>
        <strain evidence="4">KACC 14058</strain>
    </source>
</reference>
<dbReference type="PANTHER" id="PTHR43249:SF1">
    <property type="entry name" value="D-GLUCOSIDE 3-DEHYDROGENASE"/>
    <property type="match status" value="1"/>
</dbReference>
<evidence type="ECO:0000313" key="3">
    <source>
        <dbReference type="EMBL" id="MFC4386207.1"/>
    </source>
</evidence>
<dbReference type="InterPro" id="IPR000683">
    <property type="entry name" value="Gfo/Idh/MocA-like_OxRdtase_N"/>
</dbReference>